<dbReference type="EMBL" id="CP133614">
    <property type="protein sequence ID" value="WMV21183.1"/>
    <property type="molecule type" value="Genomic_DNA"/>
</dbReference>
<dbReference type="AlphaFoldDB" id="A0AAF0QEP2"/>
<dbReference type="GO" id="GO:0005840">
    <property type="term" value="C:ribosome"/>
    <property type="evidence" value="ECO:0007669"/>
    <property type="project" value="InterPro"/>
</dbReference>
<feature type="region of interest" description="Disordered" evidence="1">
    <location>
        <begin position="30"/>
        <end position="148"/>
    </location>
</feature>
<dbReference type="SMART" id="SM00717">
    <property type="entry name" value="SANT"/>
    <property type="match status" value="3"/>
</dbReference>
<evidence type="ECO:0000256" key="1">
    <source>
        <dbReference type="SAM" id="MobiDB-lite"/>
    </source>
</evidence>
<keyword evidence="4" id="KW-1185">Reference proteome</keyword>
<reference evidence="3" key="1">
    <citation type="submission" date="2023-08" db="EMBL/GenBank/DDBJ databases">
        <title>A de novo genome assembly of Solanum verrucosum Schlechtendal, a Mexican diploid species geographically isolated from the other diploid A-genome species in potato relatives.</title>
        <authorList>
            <person name="Hosaka K."/>
        </authorList>
    </citation>
    <scope>NUCLEOTIDE SEQUENCE</scope>
    <source>
        <tissue evidence="3">Young leaves</tissue>
    </source>
</reference>
<evidence type="ECO:0000259" key="2">
    <source>
        <dbReference type="PROSITE" id="PS50090"/>
    </source>
</evidence>
<protein>
    <recommendedName>
        <fullName evidence="2">Myb-like domain-containing protein</fullName>
    </recommendedName>
</protein>
<evidence type="ECO:0000313" key="3">
    <source>
        <dbReference type="EMBL" id="WMV21183.1"/>
    </source>
</evidence>
<evidence type="ECO:0000313" key="4">
    <source>
        <dbReference type="Proteomes" id="UP001234989"/>
    </source>
</evidence>
<feature type="domain" description="Myb-like" evidence="2">
    <location>
        <begin position="297"/>
        <end position="361"/>
    </location>
</feature>
<dbReference type="Proteomes" id="UP001234989">
    <property type="component" value="Chromosome 3"/>
</dbReference>
<dbReference type="InterPro" id="IPR009057">
    <property type="entry name" value="Homeodomain-like_sf"/>
</dbReference>
<accession>A0AAF0QEP2</accession>
<gene>
    <name evidence="3" type="ORF">MTR67_014568</name>
</gene>
<dbReference type="InterPro" id="IPR001005">
    <property type="entry name" value="SANT/Myb"/>
</dbReference>
<dbReference type="PANTHER" id="PTHR47430">
    <property type="entry name" value="GB|AAC33480.1"/>
    <property type="match status" value="1"/>
</dbReference>
<dbReference type="Gene3D" id="1.10.10.60">
    <property type="entry name" value="Homeodomain-like"/>
    <property type="match status" value="2"/>
</dbReference>
<dbReference type="PANTHER" id="PTHR47430:SF4">
    <property type="entry name" value="GB|AAC33480.1"/>
    <property type="match status" value="1"/>
</dbReference>
<dbReference type="GO" id="GO:0003735">
    <property type="term" value="F:structural constituent of ribosome"/>
    <property type="evidence" value="ECO:0007669"/>
    <property type="project" value="InterPro"/>
</dbReference>
<dbReference type="GO" id="GO:0000976">
    <property type="term" value="F:transcription cis-regulatory region binding"/>
    <property type="evidence" value="ECO:0007669"/>
    <property type="project" value="UniProtKB-ARBA"/>
</dbReference>
<dbReference type="GO" id="GO:0006412">
    <property type="term" value="P:translation"/>
    <property type="evidence" value="ECO:0007669"/>
    <property type="project" value="InterPro"/>
</dbReference>
<feature type="compositionally biased region" description="Basic and acidic residues" evidence="1">
    <location>
        <begin position="81"/>
        <end position="93"/>
    </location>
</feature>
<dbReference type="Pfam" id="PF13921">
    <property type="entry name" value="Myb_DNA-bind_6"/>
    <property type="match status" value="1"/>
</dbReference>
<feature type="domain" description="Myb-like" evidence="2">
    <location>
        <begin position="254"/>
        <end position="294"/>
    </location>
</feature>
<organism evidence="3 4">
    <name type="scientific">Solanum verrucosum</name>
    <dbReference type="NCBI Taxonomy" id="315347"/>
    <lineage>
        <taxon>Eukaryota</taxon>
        <taxon>Viridiplantae</taxon>
        <taxon>Streptophyta</taxon>
        <taxon>Embryophyta</taxon>
        <taxon>Tracheophyta</taxon>
        <taxon>Spermatophyta</taxon>
        <taxon>Magnoliopsida</taxon>
        <taxon>eudicotyledons</taxon>
        <taxon>Gunneridae</taxon>
        <taxon>Pentapetalae</taxon>
        <taxon>asterids</taxon>
        <taxon>lamiids</taxon>
        <taxon>Solanales</taxon>
        <taxon>Solanaceae</taxon>
        <taxon>Solanoideae</taxon>
        <taxon>Solaneae</taxon>
        <taxon>Solanum</taxon>
    </lineage>
</organism>
<feature type="compositionally biased region" description="Basic and acidic residues" evidence="1">
    <location>
        <begin position="114"/>
        <end position="123"/>
    </location>
</feature>
<dbReference type="PROSITE" id="PS00962">
    <property type="entry name" value="RIBOSOMAL_S2_1"/>
    <property type="match status" value="1"/>
</dbReference>
<dbReference type="SUPFAM" id="SSF46689">
    <property type="entry name" value="Homeodomain-like"/>
    <property type="match status" value="1"/>
</dbReference>
<dbReference type="PROSITE" id="PS50090">
    <property type="entry name" value="MYB_LIKE"/>
    <property type="match status" value="2"/>
</dbReference>
<name>A0AAF0QEP2_SOLVR</name>
<proteinExistence type="predicted"/>
<sequence length="368" mass="42370">MATITQQPGTLTTKEADIQIMLAAEVHLGTKNCDNSAGNGTGRYGTGSGPLPVPDSTDSVPSRGAQFRSGSGNKSRKLKKSCRDELEKIHDTEDMQEDVAAEVNEGDISSPIEMEDKNKTDRGKIKKRKMVKLGRSSEDPTHEKSEKRVRFSGQVQIFPSLNDPSDEKHEIEKEKLLRGKRFSKLEDEIVKEAVHKYIEIHNLGKEGLKKVLNARSYTEIKGCWKEIGRAIPYRPSTAVYSRAQILFRRSESRKWTEEEYEMVRKFQKEHGNNWRILADELEKHRWHVKDTWRRPKLPNQNKGQWTQEEYQNLFDLVNTDQRLKLSEEKKSNHGMLQDNIAWGVISENLSTRTAANCCLKWYQGWLTQ</sequence>
<dbReference type="GO" id="GO:0010597">
    <property type="term" value="P:green leaf volatile biosynthetic process"/>
    <property type="evidence" value="ECO:0007669"/>
    <property type="project" value="UniProtKB-ARBA"/>
</dbReference>
<feature type="compositionally biased region" description="Gly residues" evidence="1">
    <location>
        <begin position="39"/>
        <end position="48"/>
    </location>
</feature>
<feature type="compositionally biased region" description="Basic and acidic residues" evidence="1">
    <location>
        <begin position="135"/>
        <end position="148"/>
    </location>
</feature>
<dbReference type="InterPro" id="IPR018130">
    <property type="entry name" value="Ribosomal_uS2_CS"/>
</dbReference>